<evidence type="ECO:0000256" key="8">
    <source>
        <dbReference type="ARBA" id="ARBA00023098"/>
    </source>
</evidence>
<dbReference type="EMBL" id="PSNW01000002">
    <property type="protein sequence ID" value="PPE74824.1"/>
    <property type="molecule type" value="Genomic_DNA"/>
</dbReference>
<feature type="domain" description="O-acyltransferase WSD1 C-terminal" evidence="13">
    <location>
        <begin position="311"/>
        <end position="456"/>
    </location>
</feature>
<evidence type="ECO:0000256" key="6">
    <source>
        <dbReference type="ARBA" id="ARBA00022679"/>
    </source>
</evidence>
<dbReference type="EC" id="2.3.1.20" evidence="4"/>
<dbReference type="AlphaFoldDB" id="A0A2S5TIL2"/>
<keyword evidence="6 14" id="KW-0808">Transferase</keyword>
<dbReference type="OrthoDB" id="9810950at2"/>
<comment type="catalytic activity">
    <reaction evidence="10">
        <text>an acyl-CoA + a 1,2-diacyl-sn-glycerol = a triacyl-sn-glycerol + CoA</text>
        <dbReference type="Rhea" id="RHEA:10868"/>
        <dbReference type="ChEBI" id="CHEBI:17815"/>
        <dbReference type="ChEBI" id="CHEBI:57287"/>
        <dbReference type="ChEBI" id="CHEBI:58342"/>
        <dbReference type="ChEBI" id="CHEBI:64615"/>
        <dbReference type="EC" id="2.3.1.20"/>
    </reaction>
</comment>
<dbReference type="Pfam" id="PF03007">
    <property type="entry name" value="WS_DGAT_cat"/>
    <property type="match status" value="1"/>
</dbReference>
<evidence type="ECO:0000259" key="13">
    <source>
        <dbReference type="Pfam" id="PF06974"/>
    </source>
</evidence>
<dbReference type="NCBIfam" id="TIGR02946">
    <property type="entry name" value="acyl_WS_DGAT"/>
    <property type="match status" value="1"/>
</dbReference>
<accession>A0A2S5TIL2</accession>
<proteinExistence type="inferred from homology"/>
<dbReference type="UniPathway" id="UPA00282"/>
<keyword evidence="5" id="KW-0444">Lipid biosynthesis</keyword>
<keyword evidence="15" id="KW-1185">Reference proteome</keyword>
<dbReference type="GO" id="GO:0004144">
    <property type="term" value="F:diacylglycerol O-acyltransferase activity"/>
    <property type="evidence" value="ECO:0007669"/>
    <property type="project" value="UniProtKB-EC"/>
</dbReference>
<dbReference type="InterPro" id="IPR004255">
    <property type="entry name" value="O-acyltransferase_WSD1_N"/>
</dbReference>
<dbReference type="GO" id="GO:0051701">
    <property type="term" value="P:biological process involved in interaction with host"/>
    <property type="evidence" value="ECO:0007669"/>
    <property type="project" value="TreeGrafter"/>
</dbReference>
<comment type="pathway">
    <text evidence="1">Glycerolipid metabolism; triacylglycerol biosynthesis.</text>
</comment>
<evidence type="ECO:0000259" key="12">
    <source>
        <dbReference type="Pfam" id="PF03007"/>
    </source>
</evidence>
<evidence type="ECO:0000256" key="10">
    <source>
        <dbReference type="ARBA" id="ARBA00048109"/>
    </source>
</evidence>
<evidence type="ECO:0000256" key="7">
    <source>
        <dbReference type="ARBA" id="ARBA00022798"/>
    </source>
</evidence>
<dbReference type="Pfam" id="PF06974">
    <property type="entry name" value="WS_DGAT_C"/>
    <property type="match status" value="1"/>
</dbReference>
<reference evidence="14 15" key="1">
    <citation type="submission" date="2018-02" db="EMBL/GenBank/DDBJ databases">
        <title>Genome sequencing of Solimonas sp. HR-BB.</title>
        <authorList>
            <person name="Lee Y."/>
            <person name="Jeon C.O."/>
        </authorList>
    </citation>
    <scope>NUCLEOTIDE SEQUENCE [LARGE SCALE GENOMIC DNA]</scope>
    <source>
        <strain evidence="14 15">HR-BB</strain>
    </source>
</reference>
<feature type="domain" description="O-acyltransferase WSD1-like N-terminal" evidence="12">
    <location>
        <begin position="4"/>
        <end position="271"/>
    </location>
</feature>
<keyword evidence="8" id="KW-0443">Lipid metabolism</keyword>
<dbReference type="PANTHER" id="PTHR31650">
    <property type="entry name" value="O-ACYLTRANSFERASE (WSD1-LIKE) FAMILY PROTEIN"/>
    <property type="match status" value="1"/>
</dbReference>
<dbReference type="Gene3D" id="3.30.559.30">
    <property type="entry name" value="Nonribosomal peptide synthetase, condensation domain"/>
    <property type="match status" value="1"/>
</dbReference>
<evidence type="ECO:0000256" key="4">
    <source>
        <dbReference type="ARBA" id="ARBA00013244"/>
    </source>
</evidence>
<feature type="region of interest" description="Disordered" evidence="11">
    <location>
        <begin position="165"/>
        <end position="188"/>
    </location>
</feature>
<evidence type="ECO:0000256" key="9">
    <source>
        <dbReference type="ARBA" id="ARBA00023315"/>
    </source>
</evidence>
<dbReference type="SUPFAM" id="SSF52777">
    <property type="entry name" value="CoA-dependent acyltransferases"/>
    <property type="match status" value="2"/>
</dbReference>
<dbReference type="GO" id="GO:0019432">
    <property type="term" value="P:triglyceride biosynthetic process"/>
    <property type="evidence" value="ECO:0007669"/>
    <property type="project" value="UniProtKB-UniPathway"/>
</dbReference>
<dbReference type="GO" id="GO:0001666">
    <property type="term" value="P:response to hypoxia"/>
    <property type="evidence" value="ECO:0007669"/>
    <property type="project" value="TreeGrafter"/>
</dbReference>
<dbReference type="GO" id="GO:0006071">
    <property type="term" value="P:glycerol metabolic process"/>
    <property type="evidence" value="ECO:0007669"/>
    <property type="project" value="UniProtKB-KW"/>
</dbReference>
<dbReference type="InterPro" id="IPR009721">
    <property type="entry name" value="O-acyltransferase_WSD1_C"/>
</dbReference>
<comment type="pathway">
    <text evidence="2">Lipid metabolism.</text>
</comment>
<comment type="caution">
    <text evidence="14">The sequence shown here is derived from an EMBL/GenBank/DDBJ whole genome shotgun (WGS) entry which is preliminary data.</text>
</comment>
<gene>
    <name evidence="14" type="ORF">C3942_03880</name>
</gene>
<dbReference type="Gene3D" id="3.30.559.10">
    <property type="entry name" value="Chloramphenicol acetyltransferase-like domain"/>
    <property type="match status" value="1"/>
</dbReference>
<dbReference type="Proteomes" id="UP000238220">
    <property type="component" value="Unassembled WGS sequence"/>
</dbReference>
<evidence type="ECO:0000256" key="1">
    <source>
        <dbReference type="ARBA" id="ARBA00004771"/>
    </source>
</evidence>
<dbReference type="GO" id="GO:0005886">
    <property type="term" value="C:plasma membrane"/>
    <property type="evidence" value="ECO:0007669"/>
    <property type="project" value="TreeGrafter"/>
</dbReference>
<organism evidence="14 15">
    <name type="scientific">Solimonas fluminis</name>
    <dbReference type="NCBI Taxonomy" id="2086571"/>
    <lineage>
        <taxon>Bacteria</taxon>
        <taxon>Pseudomonadati</taxon>
        <taxon>Pseudomonadota</taxon>
        <taxon>Gammaproteobacteria</taxon>
        <taxon>Nevskiales</taxon>
        <taxon>Nevskiaceae</taxon>
        <taxon>Solimonas</taxon>
    </lineage>
</organism>
<evidence type="ECO:0000256" key="5">
    <source>
        <dbReference type="ARBA" id="ARBA00022516"/>
    </source>
</evidence>
<dbReference type="InterPro" id="IPR014292">
    <property type="entry name" value="Acyl_transf_WS/DGAT"/>
</dbReference>
<dbReference type="GO" id="GO:0071731">
    <property type="term" value="P:response to nitric oxide"/>
    <property type="evidence" value="ECO:0007669"/>
    <property type="project" value="TreeGrafter"/>
</dbReference>
<evidence type="ECO:0000256" key="2">
    <source>
        <dbReference type="ARBA" id="ARBA00005189"/>
    </source>
</evidence>
<evidence type="ECO:0000256" key="3">
    <source>
        <dbReference type="ARBA" id="ARBA00009587"/>
    </source>
</evidence>
<evidence type="ECO:0000256" key="11">
    <source>
        <dbReference type="SAM" id="MobiDB-lite"/>
    </source>
</evidence>
<evidence type="ECO:0000313" key="15">
    <source>
        <dbReference type="Proteomes" id="UP000238220"/>
    </source>
</evidence>
<name>A0A2S5TIL2_9GAMM</name>
<protein>
    <recommendedName>
        <fullName evidence="4">diacylglycerol O-acyltransferase</fullName>
        <ecNumber evidence="4">2.3.1.20</ecNumber>
    </recommendedName>
</protein>
<keyword evidence="7" id="KW-0319">Glycerol metabolism</keyword>
<evidence type="ECO:0000313" key="14">
    <source>
        <dbReference type="EMBL" id="PPE74824.1"/>
    </source>
</evidence>
<dbReference type="InterPro" id="IPR045034">
    <property type="entry name" value="O-acyltransferase_WSD1-like"/>
</dbReference>
<keyword evidence="9 14" id="KW-0012">Acyltransferase</keyword>
<comment type="similarity">
    <text evidence="3">Belongs to the long-chain O-acyltransferase family.</text>
</comment>
<dbReference type="InterPro" id="IPR023213">
    <property type="entry name" value="CAT-like_dom_sf"/>
</dbReference>
<dbReference type="RefSeq" id="WP_104229051.1">
    <property type="nucleotide sequence ID" value="NZ_PSNW01000002.1"/>
</dbReference>
<dbReference type="PANTHER" id="PTHR31650:SF1">
    <property type="entry name" value="WAX ESTER SYNTHASE_DIACYLGLYCEROL ACYLTRANSFERASE 4-RELATED"/>
    <property type="match status" value="1"/>
</dbReference>
<sequence>MKTLNPLDATWLFVDSARTPMHVANLSIYSMPEDAPDTWFNDIVSNLRQTRHFAAPFNLRLTSPRLKSVFPTWSETADIDIDYHFRHSALPRPGGERELGVLISRLHSHPMDFTRPLWECHLIEGLENNRFALYVKMHHSLVDGVGGMRMLTKMLSFDPAARDLPPPWSVGTGRDGPRPPRPGAGRTPWEKLRAGLQRQGESMPELSRAFADLTRQAAKHETADWVLPFEGPKSILNGKVSAQRRFATQHYSLDRVKKVAKAAGVTVNDVFLGLSAAALRRYLGELDQLPSKSLTAGLPVSVRPADDEHSGNAISFIISSLHTEIADPVERLKAIHASTQVAKEHLQSLPKAGINNYTMLYMSPYVLQLLTGLGGVTRPMFNLTISNVPGPDRPLYFNGARLEQMYPVSLLSDGQALNITSVSYAGQFNIGFTGCRDILPSMQHLAVYTGEALEELEAETKAKRVA</sequence>